<protein>
    <recommendedName>
        <fullName evidence="3">Nuclear receptor</fullName>
    </recommendedName>
</protein>
<organism evidence="1 2">
    <name type="scientific">Pristionchus entomophagus</name>
    <dbReference type="NCBI Taxonomy" id="358040"/>
    <lineage>
        <taxon>Eukaryota</taxon>
        <taxon>Metazoa</taxon>
        <taxon>Ecdysozoa</taxon>
        <taxon>Nematoda</taxon>
        <taxon>Chromadorea</taxon>
        <taxon>Rhabditida</taxon>
        <taxon>Rhabditina</taxon>
        <taxon>Diplogasteromorpha</taxon>
        <taxon>Diplogasteroidea</taxon>
        <taxon>Neodiplogasteridae</taxon>
        <taxon>Pristionchus</taxon>
    </lineage>
</organism>
<sequence length="128" mass="14430">LISSTLMDHIDSVCGFDNSLPLLSHHFNLKVNLRQGRNAYYKLCLLLCQSIDLRDLEINEFLYFPLTLLICFSNDVLLGSLSSLEGYSFSRNGEKSGVGTRKETGKQTHFSNEIELFGQKLGSIFGYL</sequence>
<accession>A0AAV5UBS5</accession>
<feature type="non-terminal residue" evidence="1">
    <location>
        <position position="1"/>
    </location>
</feature>
<name>A0AAV5UBS5_9BILA</name>
<reference evidence="1" key="1">
    <citation type="submission" date="2023-10" db="EMBL/GenBank/DDBJ databases">
        <title>Genome assembly of Pristionchus species.</title>
        <authorList>
            <person name="Yoshida K."/>
            <person name="Sommer R.J."/>
        </authorList>
    </citation>
    <scope>NUCLEOTIDE SEQUENCE</scope>
    <source>
        <strain evidence="1">RS0144</strain>
    </source>
</reference>
<evidence type="ECO:0000313" key="2">
    <source>
        <dbReference type="Proteomes" id="UP001432027"/>
    </source>
</evidence>
<feature type="non-terminal residue" evidence="1">
    <location>
        <position position="128"/>
    </location>
</feature>
<dbReference type="Proteomes" id="UP001432027">
    <property type="component" value="Unassembled WGS sequence"/>
</dbReference>
<comment type="caution">
    <text evidence="1">The sequence shown here is derived from an EMBL/GenBank/DDBJ whole genome shotgun (WGS) entry which is preliminary data.</text>
</comment>
<keyword evidence="2" id="KW-1185">Reference proteome</keyword>
<evidence type="ECO:0000313" key="1">
    <source>
        <dbReference type="EMBL" id="GMT04355.1"/>
    </source>
</evidence>
<dbReference type="EMBL" id="BTSX01000006">
    <property type="protein sequence ID" value="GMT04355.1"/>
    <property type="molecule type" value="Genomic_DNA"/>
</dbReference>
<gene>
    <name evidence="1" type="ORF">PENTCL1PPCAC_26529</name>
</gene>
<evidence type="ECO:0008006" key="3">
    <source>
        <dbReference type="Google" id="ProtNLM"/>
    </source>
</evidence>
<dbReference type="AlphaFoldDB" id="A0AAV5UBS5"/>
<proteinExistence type="predicted"/>